<dbReference type="AlphaFoldDB" id="A0A8S0XLN2"/>
<evidence type="ECO:0000313" key="1">
    <source>
        <dbReference type="EMBL" id="CAA9892882.1"/>
    </source>
</evidence>
<proteinExistence type="predicted"/>
<dbReference type="Proteomes" id="UP000494216">
    <property type="component" value="Unassembled WGS sequence"/>
</dbReference>
<comment type="caution">
    <text evidence="1">The sequence shown here is derived from an EMBL/GenBank/DDBJ whole genome shotgun (WGS) entry which is preliminary data.</text>
</comment>
<protein>
    <submittedName>
        <fullName evidence="1">Uncharacterized protein</fullName>
    </submittedName>
</protein>
<gene>
    <name evidence="1" type="ORF">METHB2_880010</name>
</gene>
<evidence type="ECO:0000313" key="2">
    <source>
        <dbReference type="Proteomes" id="UP000494216"/>
    </source>
</evidence>
<reference evidence="1 2" key="1">
    <citation type="submission" date="2020-02" db="EMBL/GenBank/DDBJ databases">
        <authorList>
            <person name="Hogendoorn C."/>
        </authorList>
    </citation>
    <scope>NUCLEOTIDE SEQUENCE [LARGE SCALE GENOMIC DNA]</scope>
    <source>
        <strain evidence="1">METHB21</strain>
    </source>
</reference>
<keyword evidence="2" id="KW-1185">Reference proteome</keyword>
<sequence length="78" mass="8454">MADGSCPRKAVIAQVVQGQLDVAWLELTRNPERHASFPDAHPAESIQIDAENGRAGAFEQKLTVSTKSGYAKFLKSGR</sequence>
<dbReference type="EMBL" id="CADCXN010000122">
    <property type="protein sequence ID" value="CAA9892882.1"/>
    <property type="molecule type" value="Genomic_DNA"/>
</dbReference>
<accession>A0A8S0XLN2</accession>
<organism evidence="1 2">
    <name type="scientific">Candidatus Methylobacter favarea</name>
    <dbReference type="NCBI Taxonomy" id="2707345"/>
    <lineage>
        <taxon>Bacteria</taxon>
        <taxon>Pseudomonadati</taxon>
        <taxon>Pseudomonadota</taxon>
        <taxon>Gammaproteobacteria</taxon>
        <taxon>Methylococcales</taxon>
        <taxon>Methylococcaceae</taxon>
        <taxon>Methylobacter</taxon>
    </lineage>
</organism>
<name>A0A8S0XLN2_9GAMM</name>